<evidence type="ECO:0000313" key="2">
    <source>
        <dbReference type="Proteomes" id="UP000824469"/>
    </source>
</evidence>
<evidence type="ECO:0000313" key="1">
    <source>
        <dbReference type="EMBL" id="KAH9331315.1"/>
    </source>
</evidence>
<accession>A0AA38H0V1</accession>
<proteinExistence type="predicted"/>
<sequence>VGCEIKATTQIKDYVSQPLFDIFGAQDEVPIIARPVGSYDLISDLNKTFSHISFLDLLKNSPMHRFALLKELGLGHLINVTPPSETQVNHVDFDVYPPGQVDRDTEFVFNISKMPTDTEISCR</sequence>
<organism evidence="1 2">
    <name type="scientific">Taxus chinensis</name>
    <name type="common">Chinese yew</name>
    <name type="synonym">Taxus wallichiana var. chinensis</name>
    <dbReference type="NCBI Taxonomy" id="29808"/>
    <lineage>
        <taxon>Eukaryota</taxon>
        <taxon>Viridiplantae</taxon>
        <taxon>Streptophyta</taxon>
        <taxon>Embryophyta</taxon>
        <taxon>Tracheophyta</taxon>
        <taxon>Spermatophyta</taxon>
        <taxon>Pinopsida</taxon>
        <taxon>Pinidae</taxon>
        <taxon>Conifers II</taxon>
        <taxon>Cupressales</taxon>
        <taxon>Taxaceae</taxon>
        <taxon>Taxus</taxon>
    </lineage>
</organism>
<gene>
    <name evidence="1" type="ORF">KI387_003423</name>
</gene>
<reference evidence="1 2" key="1">
    <citation type="journal article" date="2021" name="Nat. Plants">
        <title>The Taxus genome provides insights into paclitaxel biosynthesis.</title>
        <authorList>
            <person name="Xiong X."/>
            <person name="Gou J."/>
            <person name="Liao Q."/>
            <person name="Li Y."/>
            <person name="Zhou Q."/>
            <person name="Bi G."/>
            <person name="Li C."/>
            <person name="Du R."/>
            <person name="Wang X."/>
            <person name="Sun T."/>
            <person name="Guo L."/>
            <person name="Liang H."/>
            <person name="Lu P."/>
            <person name="Wu Y."/>
            <person name="Zhang Z."/>
            <person name="Ro D.K."/>
            <person name="Shang Y."/>
            <person name="Huang S."/>
            <person name="Yan J."/>
        </authorList>
    </citation>
    <scope>NUCLEOTIDE SEQUENCE [LARGE SCALE GENOMIC DNA]</scope>
    <source>
        <strain evidence="1">Ta-2019</strain>
    </source>
</reference>
<dbReference type="EMBL" id="JAHRHJ020000001">
    <property type="protein sequence ID" value="KAH9331315.1"/>
    <property type="molecule type" value="Genomic_DNA"/>
</dbReference>
<feature type="non-terminal residue" evidence="1">
    <location>
        <position position="123"/>
    </location>
</feature>
<protein>
    <submittedName>
        <fullName evidence="1">Uncharacterized protein</fullName>
    </submittedName>
</protein>
<name>A0AA38H0V1_TAXCH</name>
<keyword evidence="2" id="KW-1185">Reference proteome</keyword>
<feature type="non-terminal residue" evidence="1">
    <location>
        <position position="1"/>
    </location>
</feature>
<comment type="caution">
    <text evidence="1">The sequence shown here is derived from an EMBL/GenBank/DDBJ whole genome shotgun (WGS) entry which is preliminary data.</text>
</comment>
<dbReference type="Proteomes" id="UP000824469">
    <property type="component" value="Unassembled WGS sequence"/>
</dbReference>
<dbReference type="AlphaFoldDB" id="A0AA38H0V1"/>